<dbReference type="RefSeq" id="WP_015019004.1">
    <property type="nucleotide sequence ID" value="NC_018719.1"/>
</dbReference>
<keyword evidence="2" id="KW-1185">Reference proteome</keyword>
<protein>
    <submittedName>
        <fullName evidence="1">Uncharacterized protein</fullName>
    </submittedName>
</protein>
<dbReference type="KEGG" id="nga:Ngar_c15330"/>
<dbReference type="BioCyc" id="CNIT1237085:G1324-1531-MONOMER"/>
<name>K0IJL2_NITGG</name>
<proteinExistence type="predicted"/>
<dbReference type="EMBL" id="CP002408">
    <property type="protein sequence ID" value="AFU58467.1"/>
    <property type="molecule type" value="Genomic_DNA"/>
</dbReference>
<dbReference type="AlphaFoldDB" id="K0IJL2"/>
<evidence type="ECO:0000313" key="2">
    <source>
        <dbReference type="Proteomes" id="UP000008037"/>
    </source>
</evidence>
<sequence>MSLDKDIRNIIETPIENDLAAPKVPKKRMPKLKRVWKCEHAYDFTVIEPATTRVWSKVWC</sequence>
<gene>
    <name evidence="1" type="ordered locus">Ngar_c15330</name>
</gene>
<dbReference type="OrthoDB" id="374088at2157"/>
<evidence type="ECO:0000313" key="1">
    <source>
        <dbReference type="EMBL" id="AFU58467.1"/>
    </source>
</evidence>
<dbReference type="InParanoid" id="K0IJL2"/>
<dbReference type="GeneID" id="13797792"/>
<accession>K0IJL2</accession>
<dbReference type="HOGENOM" id="CLU_2930311_0_0_2"/>
<reference evidence="1 2" key="1">
    <citation type="journal article" date="2012" name="Environ. Microbiol.">
        <title>The genome of the ammonia-oxidizing Candidatus Nitrososphaera gargensis: insights into metabolic versatility and environmental adaptations.</title>
        <authorList>
            <person name="Spang A."/>
            <person name="Poehlein A."/>
            <person name="Offre P."/>
            <person name="Zumbragel S."/>
            <person name="Haider S."/>
            <person name="Rychlik N."/>
            <person name="Nowka B."/>
            <person name="Schmeisser C."/>
            <person name="Lebedeva E.V."/>
            <person name="Rattei T."/>
            <person name="Bohm C."/>
            <person name="Schmid M."/>
            <person name="Galushko A."/>
            <person name="Hatzenpichler R."/>
            <person name="Weinmaier T."/>
            <person name="Daniel R."/>
            <person name="Schleper C."/>
            <person name="Spieck E."/>
            <person name="Streit W."/>
            <person name="Wagner M."/>
        </authorList>
    </citation>
    <scope>NUCLEOTIDE SEQUENCE [LARGE SCALE GENOMIC DNA]</scope>
    <source>
        <strain evidence="2">Ga9.2</strain>
    </source>
</reference>
<dbReference type="Proteomes" id="UP000008037">
    <property type="component" value="Chromosome"/>
</dbReference>
<organism evidence="1 2">
    <name type="scientific">Nitrososphaera gargensis (strain Ga9.2)</name>
    <dbReference type="NCBI Taxonomy" id="1237085"/>
    <lineage>
        <taxon>Archaea</taxon>
        <taxon>Nitrososphaerota</taxon>
        <taxon>Nitrososphaeria</taxon>
        <taxon>Nitrososphaerales</taxon>
        <taxon>Nitrososphaeraceae</taxon>
        <taxon>Nitrososphaera</taxon>
    </lineage>
</organism>